<dbReference type="InterPro" id="IPR051061">
    <property type="entry name" value="Zinc_finger_trans_reg"/>
</dbReference>
<evidence type="ECO:0000259" key="10">
    <source>
        <dbReference type="PROSITE" id="PS50157"/>
    </source>
</evidence>
<keyword evidence="5" id="KW-0805">Transcription regulation</keyword>
<keyword evidence="12" id="KW-1185">Reference proteome</keyword>
<organism evidence="11 12">
    <name type="scientific">Mycena indigotica</name>
    <dbReference type="NCBI Taxonomy" id="2126181"/>
    <lineage>
        <taxon>Eukaryota</taxon>
        <taxon>Fungi</taxon>
        <taxon>Dikarya</taxon>
        <taxon>Basidiomycota</taxon>
        <taxon>Agaricomycotina</taxon>
        <taxon>Agaricomycetes</taxon>
        <taxon>Agaricomycetidae</taxon>
        <taxon>Agaricales</taxon>
        <taxon>Marasmiineae</taxon>
        <taxon>Mycenaceae</taxon>
        <taxon>Mycena</taxon>
    </lineage>
</organism>
<keyword evidence="4" id="KW-0862">Zinc</keyword>
<dbReference type="GO" id="GO:0008270">
    <property type="term" value="F:zinc ion binding"/>
    <property type="evidence" value="ECO:0007669"/>
    <property type="project" value="UniProtKB-KW"/>
</dbReference>
<evidence type="ECO:0000256" key="8">
    <source>
        <dbReference type="PROSITE-ProRule" id="PRU00042"/>
    </source>
</evidence>
<dbReference type="InterPro" id="IPR013087">
    <property type="entry name" value="Znf_C2H2_type"/>
</dbReference>
<dbReference type="PROSITE" id="PS00028">
    <property type="entry name" value="ZINC_FINGER_C2H2_1"/>
    <property type="match status" value="2"/>
</dbReference>
<dbReference type="SMART" id="SM00355">
    <property type="entry name" value="ZnF_C2H2"/>
    <property type="match status" value="3"/>
</dbReference>
<evidence type="ECO:0000313" key="12">
    <source>
        <dbReference type="Proteomes" id="UP000636479"/>
    </source>
</evidence>
<sequence>MKLHEQQDAEAAFDAAALSENDDRPWKKRRGGNFGREWKCQVEGCDKEFKSEKALTTHFNITHLGRRDFQCSTCEQTFGYKHLLQRHVAKCHTTPSEPPSSGDEDEEIQPVVPPQLDIGAITGVTYTRGALEKLAATTALRCPHPDLHGLDPDLGIPTSTPCEYVFSRAYDLRRHLQATHNVVLDKEVVLRWVQRVKNAR</sequence>
<dbReference type="OrthoDB" id="427030at2759"/>
<evidence type="ECO:0000256" key="7">
    <source>
        <dbReference type="ARBA" id="ARBA00023242"/>
    </source>
</evidence>
<dbReference type="InterPro" id="IPR036236">
    <property type="entry name" value="Znf_C2H2_sf"/>
</dbReference>
<evidence type="ECO:0000256" key="2">
    <source>
        <dbReference type="ARBA" id="ARBA00022723"/>
    </source>
</evidence>
<keyword evidence="3 8" id="KW-0863">Zinc-finger</keyword>
<evidence type="ECO:0000256" key="3">
    <source>
        <dbReference type="ARBA" id="ARBA00022771"/>
    </source>
</evidence>
<evidence type="ECO:0000313" key="11">
    <source>
        <dbReference type="EMBL" id="KAF7315220.1"/>
    </source>
</evidence>
<comment type="subcellular location">
    <subcellularLocation>
        <location evidence="1">Nucleus</location>
    </subcellularLocation>
</comment>
<dbReference type="AlphaFoldDB" id="A0A8H6TGA8"/>
<dbReference type="PROSITE" id="PS50157">
    <property type="entry name" value="ZINC_FINGER_C2H2_2"/>
    <property type="match status" value="2"/>
</dbReference>
<dbReference type="PANTHER" id="PTHR46179">
    <property type="entry name" value="ZINC FINGER PROTEIN"/>
    <property type="match status" value="1"/>
</dbReference>
<feature type="domain" description="C2H2-type" evidence="10">
    <location>
        <begin position="69"/>
        <end position="97"/>
    </location>
</feature>
<dbReference type="GO" id="GO:0006357">
    <property type="term" value="P:regulation of transcription by RNA polymerase II"/>
    <property type="evidence" value="ECO:0007669"/>
    <property type="project" value="TreeGrafter"/>
</dbReference>
<name>A0A8H6TGA8_9AGAR</name>
<feature type="region of interest" description="Disordered" evidence="9">
    <location>
        <begin position="1"/>
        <end position="24"/>
    </location>
</feature>
<evidence type="ECO:0000256" key="5">
    <source>
        <dbReference type="ARBA" id="ARBA00023015"/>
    </source>
</evidence>
<keyword evidence="6" id="KW-0804">Transcription</keyword>
<dbReference type="EMBL" id="JACAZF010000001">
    <property type="protein sequence ID" value="KAF7315220.1"/>
    <property type="molecule type" value="Genomic_DNA"/>
</dbReference>
<evidence type="ECO:0000256" key="9">
    <source>
        <dbReference type="SAM" id="MobiDB-lite"/>
    </source>
</evidence>
<dbReference type="GeneID" id="59339849"/>
<evidence type="ECO:0000256" key="6">
    <source>
        <dbReference type="ARBA" id="ARBA00023163"/>
    </source>
</evidence>
<proteinExistence type="predicted"/>
<reference evidence="11" key="1">
    <citation type="submission" date="2020-05" db="EMBL/GenBank/DDBJ databases">
        <title>Mycena genomes resolve the evolution of fungal bioluminescence.</title>
        <authorList>
            <person name="Tsai I.J."/>
        </authorList>
    </citation>
    <scope>NUCLEOTIDE SEQUENCE</scope>
    <source>
        <strain evidence="11">171206Taipei</strain>
    </source>
</reference>
<comment type="caution">
    <text evidence="11">The sequence shown here is derived from an EMBL/GenBank/DDBJ whole genome shotgun (WGS) entry which is preliminary data.</text>
</comment>
<dbReference type="GO" id="GO:0005634">
    <property type="term" value="C:nucleus"/>
    <property type="evidence" value="ECO:0007669"/>
    <property type="project" value="UniProtKB-SubCell"/>
</dbReference>
<dbReference type="PANTHER" id="PTHR46179:SF13">
    <property type="entry name" value="C2H2-TYPE DOMAIN-CONTAINING PROTEIN"/>
    <property type="match status" value="1"/>
</dbReference>
<keyword evidence="7" id="KW-0539">Nucleus</keyword>
<dbReference type="RefSeq" id="XP_037225243.1">
    <property type="nucleotide sequence ID" value="XM_037357333.1"/>
</dbReference>
<accession>A0A8H6TGA8</accession>
<dbReference type="SUPFAM" id="SSF57667">
    <property type="entry name" value="beta-beta-alpha zinc fingers"/>
    <property type="match status" value="1"/>
</dbReference>
<evidence type="ECO:0000256" key="4">
    <source>
        <dbReference type="ARBA" id="ARBA00022833"/>
    </source>
</evidence>
<keyword evidence="2" id="KW-0479">Metal-binding</keyword>
<evidence type="ECO:0000256" key="1">
    <source>
        <dbReference type="ARBA" id="ARBA00004123"/>
    </source>
</evidence>
<feature type="domain" description="C2H2-type" evidence="10">
    <location>
        <begin position="38"/>
        <end position="68"/>
    </location>
</feature>
<gene>
    <name evidence="11" type="ORF">MIND_00036400</name>
</gene>
<protein>
    <submittedName>
        <fullName evidence="11">Transcriptional factor IIIa</fullName>
    </submittedName>
</protein>
<dbReference type="Gene3D" id="3.30.160.60">
    <property type="entry name" value="Classic Zinc Finger"/>
    <property type="match status" value="1"/>
</dbReference>
<dbReference type="Proteomes" id="UP000636479">
    <property type="component" value="Unassembled WGS sequence"/>
</dbReference>
<dbReference type="Pfam" id="PF00096">
    <property type="entry name" value="zf-C2H2"/>
    <property type="match status" value="1"/>
</dbReference>